<dbReference type="Proteomes" id="UP000305883">
    <property type="component" value="Unassembled WGS sequence"/>
</dbReference>
<accession>A0A4T0VSD8</accession>
<evidence type="ECO:0000313" key="2">
    <source>
        <dbReference type="EMBL" id="TIC95005.1"/>
    </source>
</evidence>
<proteinExistence type="predicted"/>
<feature type="region of interest" description="Disordered" evidence="1">
    <location>
        <begin position="1"/>
        <end position="60"/>
    </location>
</feature>
<gene>
    <name evidence="2" type="ORF">CH35J_008466</name>
</gene>
<comment type="caution">
    <text evidence="2">The sequence shown here is derived from an EMBL/GenBank/DDBJ whole genome shotgun (WGS) entry which is preliminary data.</text>
</comment>
<organism evidence="2 3">
    <name type="scientific">Colletotrichum higginsianum</name>
    <dbReference type="NCBI Taxonomy" id="80884"/>
    <lineage>
        <taxon>Eukaryota</taxon>
        <taxon>Fungi</taxon>
        <taxon>Dikarya</taxon>
        <taxon>Ascomycota</taxon>
        <taxon>Pezizomycotina</taxon>
        <taxon>Sordariomycetes</taxon>
        <taxon>Hypocreomycetidae</taxon>
        <taxon>Glomerellales</taxon>
        <taxon>Glomerellaceae</taxon>
        <taxon>Colletotrichum</taxon>
        <taxon>Colletotrichum destructivum species complex</taxon>
    </lineage>
</organism>
<dbReference type="AlphaFoldDB" id="A0A4T0VSD8"/>
<evidence type="ECO:0000313" key="3">
    <source>
        <dbReference type="Proteomes" id="UP000305883"/>
    </source>
</evidence>
<name>A0A4T0VSD8_9PEZI</name>
<evidence type="ECO:0000256" key="1">
    <source>
        <dbReference type="SAM" id="MobiDB-lite"/>
    </source>
</evidence>
<sequence>MNGSQQAQEPAAQQPLQPPAVDADAGAGAGVGANGNSMTAKKRKKDGLKPIITTETPPTFSSTARAITPLYCLKAPDAARPTLRL</sequence>
<reference evidence="2 3" key="1">
    <citation type="journal article" date="2019" name="Genome Biol. Evol.">
        <title>Genomic Plasticity Mediated by Transposable Elements in the Plant Pathogenic Fungus Colletotrichum higginsianum.</title>
        <authorList>
            <person name="Tsushima A."/>
            <person name="Gan P."/>
            <person name="Kumakura N."/>
            <person name="Narusaka M."/>
            <person name="Takano Y."/>
            <person name="Narusaka Y."/>
            <person name="Shirasu K."/>
        </authorList>
    </citation>
    <scope>NUCLEOTIDE SEQUENCE [LARGE SCALE GENOMIC DNA]</scope>
    <source>
        <strain evidence="2 3">MAFF305635-RFP</strain>
    </source>
</reference>
<dbReference type="EMBL" id="MWPZ01000006">
    <property type="protein sequence ID" value="TIC95005.1"/>
    <property type="molecule type" value="Genomic_DNA"/>
</dbReference>
<dbReference type="OrthoDB" id="4851662at2759"/>
<protein>
    <submittedName>
        <fullName evidence="2">Uncharacterized protein</fullName>
    </submittedName>
</protein>
<feature type="compositionally biased region" description="Low complexity" evidence="1">
    <location>
        <begin position="1"/>
        <end position="26"/>
    </location>
</feature>